<dbReference type="EMBL" id="JADGJH010001241">
    <property type="protein sequence ID" value="KAJ3116230.1"/>
    <property type="molecule type" value="Genomic_DNA"/>
</dbReference>
<reference evidence="2" key="1">
    <citation type="submission" date="2020-05" db="EMBL/GenBank/DDBJ databases">
        <title>Phylogenomic resolution of chytrid fungi.</title>
        <authorList>
            <person name="Stajich J.E."/>
            <person name="Amses K."/>
            <person name="Simmons R."/>
            <person name="Seto K."/>
            <person name="Myers J."/>
            <person name="Bonds A."/>
            <person name="Quandt C.A."/>
            <person name="Barry K."/>
            <person name="Liu P."/>
            <person name="Grigoriev I."/>
            <person name="Longcore J.E."/>
            <person name="James T.Y."/>
        </authorList>
    </citation>
    <scope>NUCLEOTIDE SEQUENCE</scope>
    <source>
        <strain evidence="2">JEL0513</strain>
    </source>
</reference>
<dbReference type="AlphaFoldDB" id="A0AAD5SZ66"/>
<accession>A0AAD5SZ66</accession>
<evidence type="ECO:0000313" key="3">
    <source>
        <dbReference type="Proteomes" id="UP001211907"/>
    </source>
</evidence>
<organism evidence="2 3">
    <name type="scientific">Physocladia obscura</name>
    <dbReference type="NCBI Taxonomy" id="109957"/>
    <lineage>
        <taxon>Eukaryota</taxon>
        <taxon>Fungi</taxon>
        <taxon>Fungi incertae sedis</taxon>
        <taxon>Chytridiomycota</taxon>
        <taxon>Chytridiomycota incertae sedis</taxon>
        <taxon>Chytridiomycetes</taxon>
        <taxon>Chytridiales</taxon>
        <taxon>Chytriomycetaceae</taxon>
        <taxon>Physocladia</taxon>
    </lineage>
</organism>
<feature type="compositionally biased region" description="Low complexity" evidence="1">
    <location>
        <begin position="42"/>
        <end position="56"/>
    </location>
</feature>
<dbReference type="Proteomes" id="UP001211907">
    <property type="component" value="Unassembled WGS sequence"/>
</dbReference>
<proteinExistence type="predicted"/>
<gene>
    <name evidence="2" type="ORF">HK100_001129</name>
</gene>
<protein>
    <submittedName>
        <fullName evidence="2">Uncharacterized protein</fullName>
    </submittedName>
</protein>
<feature type="region of interest" description="Disordered" evidence="1">
    <location>
        <begin position="35"/>
        <end position="67"/>
    </location>
</feature>
<keyword evidence="3" id="KW-1185">Reference proteome</keyword>
<comment type="caution">
    <text evidence="2">The sequence shown here is derived from an EMBL/GenBank/DDBJ whole genome shotgun (WGS) entry which is preliminary data.</text>
</comment>
<evidence type="ECO:0000313" key="2">
    <source>
        <dbReference type="EMBL" id="KAJ3116230.1"/>
    </source>
</evidence>
<sequence>MATNNSSAKDALETFRIKSEISVTFVRQMIDEWLPADPDLAPQPSSLSSSSNSIKSNQEKKKKPPVQ</sequence>
<evidence type="ECO:0000256" key="1">
    <source>
        <dbReference type="SAM" id="MobiDB-lite"/>
    </source>
</evidence>
<name>A0AAD5SZ66_9FUNG</name>